<dbReference type="AlphaFoldDB" id="A0A067PI00"/>
<dbReference type="HOGENOM" id="CLU_003703_6_0_1"/>
<evidence type="ECO:0000313" key="1">
    <source>
        <dbReference type="EMBL" id="KDQ50662.1"/>
    </source>
</evidence>
<protein>
    <submittedName>
        <fullName evidence="1">Uncharacterized protein</fullName>
    </submittedName>
</protein>
<dbReference type="OrthoDB" id="3265433at2759"/>
<name>A0A067PI00_9AGAM</name>
<evidence type="ECO:0000313" key="2">
    <source>
        <dbReference type="Proteomes" id="UP000027265"/>
    </source>
</evidence>
<reference evidence="2" key="1">
    <citation type="journal article" date="2014" name="Proc. Natl. Acad. Sci. U.S.A.">
        <title>Extensive sampling of basidiomycete genomes demonstrates inadequacy of the white-rot/brown-rot paradigm for wood decay fungi.</title>
        <authorList>
            <person name="Riley R."/>
            <person name="Salamov A.A."/>
            <person name="Brown D.W."/>
            <person name="Nagy L.G."/>
            <person name="Floudas D."/>
            <person name="Held B.W."/>
            <person name="Levasseur A."/>
            <person name="Lombard V."/>
            <person name="Morin E."/>
            <person name="Otillar R."/>
            <person name="Lindquist E.A."/>
            <person name="Sun H."/>
            <person name="LaButti K.M."/>
            <person name="Schmutz J."/>
            <person name="Jabbour D."/>
            <person name="Luo H."/>
            <person name="Baker S.E."/>
            <person name="Pisabarro A.G."/>
            <person name="Walton J.D."/>
            <person name="Blanchette R.A."/>
            <person name="Henrissat B."/>
            <person name="Martin F."/>
            <person name="Cullen D."/>
            <person name="Hibbett D.S."/>
            <person name="Grigoriev I.V."/>
        </authorList>
    </citation>
    <scope>NUCLEOTIDE SEQUENCE [LARGE SCALE GENOMIC DNA]</scope>
    <source>
        <strain evidence="2">MUCL 33604</strain>
    </source>
</reference>
<sequence length="142" mass="16960">MLDHFQVLSKEQMKAETFVIDPGMHGQRYTRLAWFWSLDVNKVDDPYMVEFTRVHWLRAKCKQDRWQEEATILYHEINWTIQWFKNQSRIWLGQMTSSEGSDQQGKRCYAAKQAAMWQKMAENGETAFEAVCSDFLVIRGWK</sequence>
<accession>A0A067PI00</accession>
<organism evidence="1 2">
    <name type="scientific">Jaapia argillacea MUCL 33604</name>
    <dbReference type="NCBI Taxonomy" id="933084"/>
    <lineage>
        <taxon>Eukaryota</taxon>
        <taxon>Fungi</taxon>
        <taxon>Dikarya</taxon>
        <taxon>Basidiomycota</taxon>
        <taxon>Agaricomycotina</taxon>
        <taxon>Agaricomycetes</taxon>
        <taxon>Agaricomycetidae</taxon>
        <taxon>Jaapiales</taxon>
        <taxon>Jaapiaceae</taxon>
        <taxon>Jaapia</taxon>
    </lineage>
</organism>
<keyword evidence="2" id="KW-1185">Reference proteome</keyword>
<proteinExistence type="predicted"/>
<dbReference type="STRING" id="933084.A0A067PI00"/>
<dbReference type="EMBL" id="KL197757">
    <property type="protein sequence ID" value="KDQ50662.1"/>
    <property type="molecule type" value="Genomic_DNA"/>
</dbReference>
<gene>
    <name evidence="1" type="ORF">JAAARDRAFT_141647</name>
</gene>
<dbReference type="InParanoid" id="A0A067PI00"/>
<dbReference type="Proteomes" id="UP000027265">
    <property type="component" value="Unassembled WGS sequence"/>
</dbReference>